<feature type="transmembrane region" description="Helical" evidence="1">
    <location>
        <begin position="258"/>
        <end position="278"/>
    </location>
</feature>
<feature type="transmembrane region" description="Helical" evidence="1">
    <location>
        <begin position="227"/>
        <end position="246"/>
    </location>
</feature>
<feature type="transmembrane region" description="Helical" evidence="1">
    <location>
        <begin position="314"/>
        <end position="334"/>
    </location>
</feature>
<sequence>MSTRRRRYVLLGLGSIAYAALTFVWFSVPAWLDVVVADFGLTSTQAGLLTGAIPLTYVPVALFSGVVTDYVGPYRAIGAGLVLFGAAQVGRAAAETFPVLLALTVLVGIGGTAMTFGLPKLVSELFPPAESGTPSSIYVVGSLAGTAAAFSIGRAVLGDPLGGWRPLFRYTGLAVLAYAVCWWVVVRRTPLDAVRHAADADGREDLPSVAALRRDLARVFSNRSMRLLVVVGVVYLLVTHGLQNWLATVLQSRGVGAALSASLVSGFVAAQAAGTLFVPTLSDRLGARGSVIAGCATLCSVGTGALLFAPVPLAVPVVGALVVGFGVGGLSPLVRMVPPELDGVGPELTGTAVGLVFAVGELGGFLGPFLVGALYDLTGTYAAGLGVVCVGCLGAVVAGRRLPV</sequence>
<dbReference type="Gene3D" id="1.20.1250.20">
    <property type="entry name" value="MFS general substrate transporter like domains"/>
    <property type="match status" value="2"/>
</dbReference>
<dbReference type="InterPro" id="IPR020846">
    <property type="entry name" value="MFS_dom"/>
</dbReference>
<feature type="transmembrane region" description="Helical" evidence="1">
    <location>
        <begin position="355"/>
        <end position="375"/>
    </location>
</feature>
<feature type="transmembrane region" description="Helical" evidence="1">
    <location>
        <begin position="135"/>
        <end position="155"/>
    </location>
</feature>
<dbReference type="InterPro" id="IPR011701">
    <property type="entry name" value="MFS"/>
</dbReference>
<dbReference type="Pfam" id="PF07690">
    <property type="entry name" value="MFS_1"/>
    <property type="match status" value="1"/>
</dbReference>
<organism evidence="3 4">
    <name type="scientific">Halobellus rubicundus</name>
    <dbReference type="NCBI Taxonomy" id="2996466"/>
    <lineage>
        <taxon>Archaea</taxon>
        <taxon>Methanobacteriati</taxon>
        <taxon>Methanobacteriota</taxon>
        <taxon>Stenosarchaea group</taxon>
        <taxon>Halobacteria</taxon>
        <taxon>Halobacteriales</taxon>
        <taxon>Haloferacaceae</taxon>
        <taxon>Halobellus</taxon>
    </lineage>
</organism>
<evidence type="ECO:0000313" key="4">
    <source>
        <dbReference type="Proteomes" id="UP001570511"/>
    </source>
</evidence>
<keyword evidence="1" id="KW-1133">Transmembrane helix</keyword>
<feature type="transmembrane region" description="Helical" evidence="1">
    <location>
        <begin position="74"/>
        <end position="94"/>
    </location>
</feature>
<dbReference type="Proteomes" id="UP001570511">
    <property type="component" value="Unassembled WGS sequence"/>
</dbReference>
<dbReference type="RefSeq" id="WP_372391226.1">
    <property type="nucleotide sequence ID" value="NZ_JBGNYA010000001.1"/>
</dbReference>
<feature type="transmembrane region" description="Helical" evidence="1">
    <location>
        <begin position="381"/>
        <end position="399"/>
    </location>
</feature>
<feature type="transmembrane region" description="Helical" evidence="1">
    <location>
        <begin position="7"/>
        <end position="26"/>
    </location>
</feature>
<feature type="transmembrane region" description="Helical" evidence="1">
    <location>
        <begin position="167"/>
        <end position="186"/>
    </location>
</feature>
<reference evidence="3 4" key="1">
    <citation type="submission" date="2024-08" db="EMBL/GenBank/DDBJ databases">
        <title>Halobellus sp. MBLA0158 whole genome sequence.</title>
        <authorList>
            <person name="Hwang C.Y."/>
            <person name="Cho E.-S."/>
            <person name="Seo M.-J."/>
        </authorList>
    </citation>
    <scope>NUCLEOTIDE SEQUENCE [LARGE SCALE GENOMIC DNA]</scope>
    <source>
        <strain evidence="3 4">MBLA0158</strain>
    </source>
</reference>
<proteinExistence type="predicted"/>
<dbReference type="InterPro" id="IPR036259">
    <property type="entry name" value="MFS_trans_sf"/>
</dbReference>
<feature type="domain" description="Major facilitator superfamily (MFS) profile" evidence="2">
    <location>
        <begin position="7"/>
        <end position="404"/>
    </location>
</feature>
<evidence type="ECO:0000259" key="2">
    <source>
        <dbReference type="PROSITE" id="PS50850"/>
    </source>
</evidence>
<keyword evidence="1" id="KW-0472">Membrane</keyword>
<evidence type="ECO:0000313" key="3">
    <source>
        <dbReference type="EMBL" id="MFA1612344.1"/>
    </source>
</evidence>
<dbReference type="PANTHER" id="PTHR23523">
    <property type="match status" value="1"/>
</dbReference>
<protein>
    <submittedName>
        <fullName evidence="3">CynX/NimT family MFS transporter</fullName>
    </submittedName>
</protein>
<gene>
    <name evidence="3" type="ORF">OS889_15215</name>
</gene>
<name>A0ABD5MIC2_9EURY</name>
<comment type="caution">
    <text evidence="3">The sequence shown here is derived from an EMBL/GenBank/DDBJ whole genome shotgun (WGS) entry which is preliminary data.</text>
</comment>
<evidence type="ECO:0000256" key="1">
    <source>
        <dbReference type="SAM" id="Phobius"/>
    </source>
</evidence>
<dbReference type="InterPro" id="IPR052524">
    <property type="entry name" value="MFS_Cyanate_Porter"/>
</dbReference>
<feature type="transmembrane region" description="Helical" evidence="1">
    <location>
        <begin position="290"/>
        <end position="308"/>
    </location>
</feature>
<dbReference type="PROSITE" id="PS50850">
    <property type="entry name" value="MFS"/>
    <property type="match status" value="1"/>
</dbReference>
<dbReference type="PANTHER" id="PTHR23523:SF2">
    <property type="entry name" value="2-NITROIMIDAZOLE TRANSPORTER"/>
    <property type="match status" value="1"/>
</dbReference>
<dbReference type="SUPFAM" id="SSF103473">
    <property type="entry name" value="MFS general substrate transporter"/>
    <property type="match status" value="1"/>
</dbReference>
<dbReference type="EMBL" id="JBGNYA010000001">
    <property type="protein sequence ID" value="MFA1612344.1"/>
    <property type="molecule type" value="Genomic_DNA"/>
</dbReference>
<feature type="transmembrane region" description="Helical" evidence="1">
    <location>
        <begin position="100"/>
        <end position="123"/>
    </location>
</feature>
<dbReference type="AlphaFoldDB" id="A0ABD5MIC2"/>
<keyword evidence="1" id="KW-0812">Transmembrane</keyword>
<keyword evidence="4" id="KW-1185">Reference proteome</keyword>
<feature type="transmembrane region" description="Helical" evidence="1">
    <location>
        <begin position="46"/>
        <end position="67"/>
    </location>
</feature>
<accession>A0ABD5MIC2</accession>